<name>L0REA7_9BACT</name>
<dbReference type="Pfam" id="PF13174">
    <property type="entry name" value="TPR_6"/>
    <property type="match status" value="2"/>
</dbReference>
<dbReference type="SUPFAM" id="SSF48452">
    <property type="entry name" value="TPR-like"/>
    <property type="match status" value="1"/>
</dbReference>
<dbReference type="HOGENOM" id="CLU_044315_3_0_7"/>
<organism evidence="1 2">
    <name type="scientific">Maridesulfovibrio hydrothermalis AM13 = DSM 14728</name>
    <dbReference type="NCBI Taxonomy" id="1121451"/>
    <lineage>
        <taxon>Bacteria</taxon>
        <taxon>Pseudomonadati</taxon>
        <taxon>Thermodesulfobacteriota</taxon>
        <taxon>Desulfovibrionia</taxon>
        <taxon>Desulfovibrionales</taxon>
        <taxon>Desulfovibrionaceae</taxon>
        <taxon>Maridesulfovibrio</taxon>
    </lineage>
</organism>
<dbReference type="KEGG" id="dhy:DESAM_22248"/>
<dbReference type="InterPro" id="IPR034706">
    <property type="entry name" value="CpoB"/>
</dbReference>
<dbReference type="InterPro" id="IPR019734">
    <property type="entry name" value="TPR_rpt"/>
</dbReference>
<protein>
    <submittedName>
        <fullName evidence="1">Tol-pal system protein YbgF</fullName>
    </submittedName>
</protein>
<accession>L0REA7</accession>
<dbReference type="HAMAP" id="MF_02066">
    <property type="entry name" value="CpoB"/>
    <property type="match status" value="1"/>
</dbReference>
<gene>
    <name evidence="1" type="ORF">DESAM_22248</name>
</gene>
<evidence type="ECO:0000313" key="2">
    <source>
        <dbReference type="Proteomes" id="UP000010808"/>
    </source>
</evidence>
<dbReference type="STRING" id="1121451.DESAM_22248"/>
<dbReference type="eggNOG" id="COG1729">
    <property type="taxonomic scope" value="Bacteria"/>
</dbReference>
<dbReference type="PROSITE" id="PS51257">
    <property type="entry name" value="PROKAR_LIPOPROTEIN"/>
    <property type="match status" value="1"/>
</dbReference>
<keyword evidence="2" id="KW-1185">Reference proteome</keyword>
<dbReference type="Proteomes" id="UP000010808">
    <property type="component" value="Chromosome"/>
</dbReference>
<dbReference type="RefSeq" id="WP_015337115.1">
    <property type="nucleotide sequence ID" value="NC_020055.1"/>
</dbReference>
<dbReference type="AlphaFoldDB" id="L0REA7"/>
<dbReference type="EMBL" id="FO203522">
    <property type="protein sequence ID" value="CCO24515.1"/>
    <property type="molecule type" value="Genomic_DNA"/>
</dbReference>
<evidence type="ECO:0000313" key="1">
    <source>
        <dbReference type="EMBL" id="CCO24515.1"/>
    </source>
</evidence>
<sequence>MQNNLKKFIVAVLVALPLTTGLGGCVTTSDMNSLRMELRQTRSQLNRKIDSIDKQSEAETATLRQEIEKSSTPLQTRQANLYAEIKALKMQVAKLQGTVDGMSESVNRLDAGNSNSTISLSDLSQKVDSMRMAIESQLAIDLNMITLGASETNKTTIGSTSSTVAAGGIAAIVTPEVKKPEPADPAQALYDKALESFKTRKYKDAIRDWSEFTKTFPKHKLVPNSIFWEGECYYQLKDYANAALKYQVVIAKHSKSNKYRSALLKQGLCLIKLGKTKSGKYILEDLIKKAPDSAEAKRAKTIIKNLKK</sequence>
<dbReference type="GO" id="GO:0051301">
    <property type="term" value="P:cell division"/>
    <property type="evidence" value="ECO:0007669"/>
    <property type="project" value="InterPro"/>
</dbReference>
<dbReference type="Gene3D" id="1.25.40.10">
    <property type="entry name" value="Tetratricopeptide repeat domain"/>
    <property type="match status" value="1"/>
</dbReference>
<reference evidence="1 2" key="1">
    <citation type="submission" date="2012-10" db="EMBL/GenBank/DDBJ databases">
        <authorList>
            <person name="Genoscope - CEA"/>
        </authorList>
    </citation>
    <scope>NUCLEOTIDE SEQUENCE [LARGE SCALE GENOMIC DNA]</scope>
    <source>
        <strain evidence="2">AM13 / DSM 14728</strain>
    </source>
</reference>
<dbReference type="OrthoDB" id="13540at2"/>
<dbReference type="NCBIfam" id="TIGR02795">
    <property type="entry name" value="tol_pal_ybgF"/>
    <property type="match status" value="1"/>
</dbReference>
<proteinExistence type="inferred from homology"/>
<dbReference type="InterPro" id="IPR011990">
    <property type="entry name" value="TPR-like_helical_dom_sf"/>
</dbReference>
<dbReference type="InterPro" id="IPR014162">
    <property type="entry name" value="CpoB_C"/>
</dbReference>
<dbReference type="PATRIC" id="fig|1121451.3.peg.2467"/>